<dbReference type="InterPro" id="IPR039431">
    <property type="entry name" value="Vta1/CALS_N"/>
</dbReference>
<accession>A0AAU9NSI7</accession>
<dbReference type="EMBL" id="CAKMRJ010005412">
    <property type="protein sequence ID" value="CAH1440843.1"/>
    <property type="molecule type" value="Genomic_DNA"/>
</dbReference>
<dbReference type="GO" id="GO:0032511">
    <property type="term" value="P:late endosome to vacuole transport via multivesicular body sorting pathway"/>
    <property type="evidence" value="ECO:0007669"/>
    <property type="project" value="InterPro"/>
</dbReference>
<evidence type="ECO:0000256" key="2">
    <source>
        <dbReference type="ARBA" id="ARBA00023136"/>
    </source>
</evidence>
<gene>
    <name evidence="4" type="ORF">LVIROSA_LOCUS26952</name>
</gene>
<keyword evidence="5" id="KW-1185">Reference proteome</keyword>
<dbReference type="InterPro" id="IPR044538">
    <property type="entry name" value="Vta1-like"/>
</dbReference>
<evidence type="ECO:0000256" key="1">
    <source>
        <dbReference type="ARBA" id="ARBA00004308"/>
    </source>
</evidence>
<name>A0AAU9NSI7_9ASTR</name>
<dbReference type="PANTHER" id="PTHR46009">
    <property type="entry name" value="VACUOLAR PROTEIN SORTING-ASSOCIATED PROTEIN VTA1 HOMOLOG"/>
    <property type="match status" value="1"/>
</dbReference>
<reference evidence="4 5" key="1">
    <citation type="submission" date="2022-01" db="EMBL/GenBank/DDBJ databases">
        <authorList>
            <person name="Xiong W."/>
            <person name="Schranz E."/>
        </authorList>
    </citation>
    <scope>NUCLEOTIDE SEQUENCE [LARGE SCALE GENOMIC DNA]</scope>
</reference>
<organism evidence="4 5">
    <name type="scientific">Lactuca virosa</name>
    <dbReference type="NCBI Taxonomy" id="75947"/>
    <lineage>
        <taxon>Eukaryota</taxon>
        <taxon>Viridiplantae</taxon>
        <taxon>Streptophyta</taxon>
        <taxon>Embryophyta</taxon>
        <taxon>Tracheophyta</taxon>
        <taxon>Spermatophyta</taxon>
        <taxon>Magnoliopsida</taxon>
        <taxon>eudicotyledons</taxon>
        <taxon>Gunneridae</taxon>
        <taxon>Pentapetalae</taxon>
        <taxon>asterids</taxon>
        <taxon>campanulids</taxon>
        <taxon>Asterales</taxon>
        <taxon>Asteraceae</taxon>
        <taxon>Cichorioideae</taxon>
        <taxon>Cichorieae</taxon>
        <taxon>Lactucinae</taxon>
        <taxon>Lactuca</taxon>
    </lineage>
</organism>
<dbReference type="GO" id="GO:0005771">
    <property type="term" value="C:multivesicular body"/>
    <property type="evidence" value="ECO:0007669"/>
    <property type="project" value="TreeGrafter"/>
</dbReference>
<comment type="caution">
    <text evidence="4">The sequence shown here is derived from an EMBL/GenBank/DDBJ whole genome shotgun (WGS) entry which is preliminary data.</text>
</comment>
<dbReference type="InterPro" id="IPR023175">
    <property type="entry name" value="Vta1/CALS_N_sf"/>
</dbReference>
<proteinExistence type="predicted"/>
<keyword evidence="2" id="KW-0472">Membrane</keyword>
<dbReference type="Gene3D" id="1.25.40.270">
    <property type="entry name" value="Vacuolar protein sorting-associated protein vta1"/>
    <property type="match status" value="1"/>
</dbReference>
<dbReference type="AlphaFoldDB" id="A0AAU9NSI7"/>
<dbReference type="Proteomes" id="UP001157418">
    <property type="component" value="Unassembled WGS sequence"/>
</dbReference>
<protein>
    <recommendedName>
        <fullName evidence="3">Vta1/callose synthase N-terminal domain-containing protein</fullName>
    </recommendedName>
</protein>
<comment type="subcellular location">
    <subcellularLocation>
        <location evidence="1">Endomembrane system</location>
    </subcellularLocation>
</comment>
<feature type="domain" description="Vta1/callose synthase N-terminal" evidence="3">
    <location>
        <begin position="38"/>
        <end position="155"/>
    </location>
</feature>
<dbReference type="Pfam" id="PF04652">
    <property type="entry name" value="Vta1"/>
    <property type="match status" value="1"/>
</dbReference>
<sequence>MFCSIAGNLEDTFKLLVHTLCVEEIMDIKIVPSSLAEIAPFLGVADEIKSENPRVAYCCRLYAYEKAERLDPESAGPGVHQFKISLLQQLKQEDLQTSRGPRINNDAHEMQNFYRQYFQKDIQPFQNSEEAYRTLYLTKAYQIAKVLFTVLKSVSLFNSVKVPEEILKAHDFVVAKAGIYTRDIFLLEPETSEQKIFLAHSNVTENAEMHTDNILPVEPGSSNQDLLRYPEMKQLNRCRIPLEAIKDKTRAQRPAIADVVFQLKVAMKFQELEDEEDEFYLSGYMKEALSLHTETIR</sequence>
<dbReference type="PANTHER" id="PTHR46009:SF1">
    <property type="entry name" value="VACUOLAR PROTEIN SORTING-ASSOCIATED PROTEIN VTA1 HOMOLOG"/>
    <property type="match status" value="1"/>
</dbReference>
<evidence type="ECO:0000259" key="3">
    <source>
        <dbReference type="Pfam" id="PF04652"/>
    </source>
</evidence>
<evidence type="ECO:0000313" key="5">
    <source>
        <dbReference type="Proteomes" id="UP001157418"/>
    </source>
</evidence>
<evidence type="ECO:0000313" key="4">
    <source>
        <dbReference type="EMBL" id="CAH1440843.1"/>
    </source>
</evidence>